<evidence type="ECO:0000313" key="7">
    <source>
        <dbReference type="Proteomes" id="UP000311008"/>
    </source>
</evidence>
<keyword evidence="4" id="KW-1133">Transmembrane helix</keyword>
<dbReference type="PANTHER" id="PTHR13610">
    <property type="entry name" value="METHYLTRANSFERASE DOMAIN-CONTAINING PROTEIN"/>
    <property type="match status" value="1"/>
</dbReference>
<dbReference type="EMBL" id="CP040946">
    <property type="protein sequence ID" value="QDC45355.1"/>
    <property type="molecule type" value="Genomic_DNA"/>
</dbReference>
<dbReference type="Pfam" id="PF13649">
    <property type="entry name" value="Methyltransf_25"/>
    <property type="match status" value="1"/>
</dbReference>
<dbReference type="InterPro" id="IPR029063">
    <property type="entry name" value="SAM-dependent_MTases_sf"/>
</dbReference>
<keyword evidence="1 6" id="KW-0489">Methyltransferase</keyword>
<evidence type="ECO:0000256" key="2">
    <source>
        <dbReference type="ARBA" id="ARBA00022679"/>
    </source>
</evidence>
<name>A0A5B8CXP3_9PROT</name>
<dbReference type="OrthoDB" id="5611641at2"/>
<dbReference type="PANTHER" id="PTHR13610:SF9">
    <property type="entry name" value="FI06469P"/>
    <property type="match status" value="1"/>
</dbReference>
<dbReference type="GO" id="GO:0032259">
    <property type="term" value="P:methylation"/>
    <property type="evidence" value="ECO:0007669"/>
    <property type="project" value="UniProtKB-KW"/>
</dbReference>
<dbReference type="InterPro" id="IPR041698">
    <property type="entry name" value="Methyltransf_25"/>
</dbReference>
<evidence type="ECO:0000259" key="5">
    <source>
        <dbReference type="Pfam" id="PF13649"/>
    </source>
</evidence>
<proteinExistence type="predicted"/>
<dbReference type="KEGG" id="mmec:FIU01_06175"/>
<sequence>MLLMTAIAPSVINSVFAFELRSVGLHLDSLWFWLFPHIGLVTALATLARMPSWWRWIHGFFPLLVVLMQQLVLPASVYFAGFVITLALYWSVHNTRVPFYPSFPATWRALQRVLEQHAGDRAMKVLDIGSGIGDIAMFLAKQRIHDQVSGIEIAPLPWAVSVVRALFSGTSATFTLGDYRSLNFAELDAIFAYLSPAVMPDVWQKVQREMRPGSLFISSEFPVPDRNADHIIFPNPQSPALYVYLQ</sequence>
<feature type="domain" description="Methyltransferase" evidence="5">
    <location>
        <begin position="125"/>
        <end position="212"/>
    </location>
</feature>
<protein>
    <submittedName>
        <fullName evidence="6">Class I SAM-dependent methyltransferase</fullName>
    </submittedName>
</protein>
<keyword evidence="7" id="KW-1185">Reference proteome</keyword>
<feature type="transmembrane region" description="Helical" evidence="4">
    <location>
        <begin position="71"/>
        <end position="92"/>
    </location>
</feature>
<dbReference type="Gene3D" id="3.40.50.150">
    <property type="entry name" value="Vaccinia Virus protein VP39"/>
    <property type="match status" value="1"/>
</dbReference>
<keyword evidence="4" id="KW-0812">Transmembrane</keyword>
<evidence type="ECO:0000313" key="6">
    <source>
        <dbReference type="EMBL" id="QDC45355.1"/>
    </source>
</evidence>
<keyword evidence="2 6" id="KW-0808">Transferase</keyword>
<accession>A0A5B8CXP3</accession>
<gene>
    <name evidence="6" type="ORF">FIU01_06175</name>
</gene>
<feature type="transmembrane region" description="Helical" evidence="4">
    <location>
        <begin position="33"/>
        <end position="50"/>
    </location>
</feature>
<evidence type="ECO:0000256" key="4">
    <source>
        <dbReference type="SAM" id="Phobius"/>
    </source>
</evidence>
<dbReference type="InterPro" id="IPR026170">
    <property type="entry name" value="FAM173A/B"/>
</dbReference>
<reference evidence="7" key="1">
    <citation type="journal article" date="2019" name="ISME J.">
        <title>Evolution in action: habitat transition from sediment to the pelagial leads to genome streamlining in Methylophilaceae.</title>
        <authorList>
            <person name="Salcher M."/>
            <person name="Schaefle D."/>
            <person name="Kaspar M."/>
            <person name="Neuenschwander S.M."/>
            <person name="Ghai R."/>
        </authorList>
    </citation>
    <scope>NUCLEOTIDE SEQUENCE [LARGE SCALE GENOMIC DNA]</scope>
    <source>
        <strain evidence="7">MMS-M-51</strain>
    </source>
</reference>
<dbReference type="Proteomes" id="UP000311008">
    <property type="component" value="Chromosome"/>
</dbReference>
<dbReference type="AlphaFoldDB" id="A0A5B8CXP3"/>
<organism evidence="6 7">
    <name type="scientific">Methylophilus medardicus</name>
    <dbReference type="NCBI Taxonomy" id="2588534"/>
    <lineage>
        <taxon>Bacteria</taxon>
        <taxon>Pseudomonadati</taxon>
        <taxon>Pseudomonadota</taxon>
        <taxon>Betaproteobacteria</taxon>
        <taxon>Nitrosomonadales</taxon>
        <taxon>Methylophilaceae</taxon>
        <taxon>Methylophilus</taxon>
    </lineage>
</organism>
<dbReference type="GO" id="GO:0016279">
    <property type="term" value="F:protein-lysine N-methyltransferase activity"/>
    <property type="evidence" value="ECO:0007669"/>
    <property type="project" value="InterPro"/>
</dbReference>
<dbReference type="SUPFAM" id="SSF53335">
    <property type="entry name" value="S-adenosyl-L-methionine-dependent methyltransferases"/>
    <property type="match status" value="1"/>
</dbReference>
<evidence type="ECO:0000256" key="1">
    <source>
        <dbReference type="ARBA" id="ARBA00022603"/>
    </source>
</evidence>
<evidence type="ECO:0000256" key="3">
    <source>
        <dbReference type="ARBA" id="ARBA00022691"/>
    </source>
</evidence>
<keyword evidence="4" id="KW-0472">Membrane</keyword>
<keyword evidence="3" id="KW-0949">S-adenosyl-L-methionine</keyword>